<dbReference type="Pfam" id="PF00235">
    <property type="entry name" value="Profilin"/>
    <property type="match status" value="1"/>
</dbReference>
<dbReference type="GeneID" id="106167122"/>
<dbReference type="GO" id="GO:0003785">
    <property type="term" value="F:actin monomer binding"/>
    <property type="evidence" value="ECO:0007669"/>
    <property type="project" value="TreeGrafter"/>
</dbReference>
<dbReference type="STRING" id="7574.A0A1S3IT70"/>
<dbReference type="Gene3D" id="3.30.450.30">
    <property type="entry name" value="Dynein light chain 2a, cytoplasmic"/>
    <property type="match status" value="1"/>
</dbReference>
<dbReference type="InterPro" id="IPR036140">
    <property type="entry name" value="PFN_sf"/>
</dbReference>
<sequence>MSWDAYTDQLKQQGCEHAAIVGLDGNPWTTQSPNFIITQAEALKIIQGYQDQSNFQASGIILGGEKFMFLRLDGQCIAGKKGSRPIAIRKINTALVIGVGSESTQPGTLRTAVEKQGDYLSSLNY</sequence>
<dbReference type="OrthoDB" id="421374at2759"/>
<dbReference type="PRINTS" id="PR00392">
    <property type="entry name" value="PROFILIN"/>
</dbReference>
<dbReference type="InterPro" id="IPR048278">
    <property type="entry name" value="PFN"/>
</dbReference>
<keyword evidence="2" id="KW-0206">Cytoskeleton</keyword>
<dbReference type="OMA" id="YICLYAE"/>
<dbReference type="CDD" id="cd00148">
    <property type="entry name" value="PROF"/>
    <property type="match status" value="1"/>
</dbReference>
<dbReference type="GO" id="GO:0005938">
    <property type="term" value="C:cell cortex"/>
    <property type="evidence" value="ECO:0007669"/>
    <property type="project" value="TreeGrafter"/>
</dbReference>
<comment type="subunit">
    <text evidence="2">Occurs in many kinds of cells as a complex with monomeric actin in a 1:1 ratio.</text>
</comment>
<keyword evidence="2" id="KW-0963">Cytoplasm</keyword>
<dbReference type="RefSeq" id="XP_013401278.1">
    <property type="nucleotide sequence ID" value="XM_013545824.1"/>
</dbReference>
<evidence type="ECO:0000313" key="5">
    <source>
        <dbReference type="RefSeq" id="XP_013401278.1"/>
    </source>
</evidence>
<accession>A0A1S3IT70</accession>
<keyword evidence="3" id="KW-0009">Actin-binding</keyword>
<comment type="similarity">
    <text evidence="1 3">Belongs to the profilin family.</text>
</comment>
<evidence type="ECO:0000256" key="3">
    <source>
        <dbReference type="RuleBase" id="RU003909"/>
    </source>
</evidence>
<organism evidence="4 5">
    <name type="scientific">Lingula anatina</name>
    <name type="common">Brachiopod</name>
    <name type="synonym">Lingula unguis</name>
    <dbReference type="NCBI Taxonomy" id="7574"/>
    <lineage>
        <taxon>Eukaryota</taxon>
        <taxon>Metazoa</taxon>
        <taxon>Spiralia</taxon>
        <taxon>Lophotrochozoa</taxon>
        <taxon>Brachiopoda</taxon>
        <taxon>Linguliformea</taxon>
        <taxon>Lingulata</taxon>
        <taxon>Lingulida</taxon>
        <taxon>Linguloidea</taxon>
        <taxon>Lingulidae</taxon>
        <taxon>Lingula</taxon>
    </lineage>
</organism>
<keyword evidence="4" id="KW-1185">Reference proteome</keyword>
<dbReference type="AlphaFoldDB" id="A0A1S3IT70"/>
<gene>
    <name evidence="5" type="primary">LOC106167122</name>
</gene>
<dbReference type="PROSITE" id="PS00414">
    <property type="entry name" value="PROFILIN"/>
    <property type="match status" value="1"/>
</dbReference>
<proteinExistence type="inferred from homology"/>
<evidence type="ECO:0000256" key="2">
    <source>
        <dbReference type="RuleBase" id="RU003908"/>
    </source>
</evidence>
<protein>
    <recommendedName>
        <fullName evidence="3">Profilin</fullName>
    </recommendedName>
</protein>
<dbReference type="InParanoid" id="A0A1S3IT70"/>
<comment type="function">
    <text evidence="2">Binds to actin and affects the structure of the cytoskeleton. At high concentrations, profilin prevents the polymerization of actin, whereas it enhances it at low concentrations.</text>
</comment>
<dbReference type="FunCoup" id="A0A1S3IT70">
    <property type="interactions" value="407"/>
</dbReference>
<dbReference type="SUPFAM" id="SSF55770">
    <property type="entry name" value="Profilin (actin-binding protein)"/>
    <property type="match status" value="1"/>
</dbReference>
<dbReference type="KEGG" id="lak:106167122"/>
<dbReference type="PANTHER" id="PTHR11604:SF10">
    <property type="entry name" value="PROFILIN"/>
    <property type="match status" value="1"/>
</dbReference>
<name>A0A1S3IT70_LINAN</name>
<dbReference type="PANTHER" id="PTHR11604">
    <property type="entry name" value="PROFILIN"/>
    <property type="match status" value="1"/>
</dbReference>
<dbReference type="SMART" id="SM00392">
    <property type="entry name" value="PROF"/>
    <property type="match status" value="1"/>
</dbReference>
<reference evidence="5" key="1">
    <citation type="submission" date="2025-08" db="UniProtKB">
        <authorList>
            <consortium name="RefSeq"/>
        </authorList>
    </citation>
    <scope>IDENTIFICATION</scope>
    <source>
        <tissue evidence="5">Gonads</tissue>
    </source>
</reference>
<dbReference type="PRINTS" id="PR01640">
    <property type="entry name" value="PROFILINPLNT"/>
</dbReference>
<dbReference type="InterPro" id="IPR027310">
    <property type="entry name" value="Profilin_CS"/>
</dbReference>
<evidence type="ECO:0000256" key="1">
    <source>
        <dbReference type="ARBA" id="ARBA00010058"/>
    </source>
</evidence>
<dbReference type="InterPro" id="IPR005455">
    <property type="entry name" value="PFN_euk"/>
</dbReference>
<evidence type="ECO:0000313" key="4">
    <source>
        <dbReference type="Proteomes" id="UP000085678"/>
    </source>
</evidence>
<dbReference type="Proteomes" id="UP000085678">
    <property type="component" value="Unplaced"/>
</dbReference>